<dbReference type="STRING" id="1618480.US11_C0007G0004"/>
<dbReference type="EMBL" id="LBRS01000007">
    <property type="protein sequence ID" value="KKQ01511.1"/>
    <property type="molecule type" value="Genomic_DNA"/>
</dbReference>
<accession>A0A0G0HC67</accession>
<dbReference type="Pfam" id="PF00180">
    <property type="entry name" value="Iso_dh"/>
    <property type="match status" value="1"/>
</dbReference>
<dbReference type="InterPro" id="IPR024084">
    <property type="entry name" value="IsoPropMal-DH-like_dom"/>
</dbReference>
<keyword evidence="4" id="KW-0460">Magnesium</keyword>
<keyword evidence="6" id="KW-0520">NAD</keyword>
<comment type="caution">
    <text evidence="9">The sequence shown here is derived from an EMBL/GenBank/DDBJ whole genome shotgun (WGS) entry which is preliminary data.</text>
</comment>
<keyword evidence="3" id="KW-0479">Metal-binding</keyword>
<dbReference type="AlphaFoldDB" id="A0A0G0HC67"/>
<dbReference type="SMART" id="SM01329">
    <property type="entry name" value="Iso_dh"/>
    <property type="match status" value="1"/>
</dbReference>
<sequence length="168" mass="18280">MIKKIAVLPGDGVGPEVTAQAVKVLKKIGEKFDHGFDFEEGLIGACAIDKTGNPYPQETHKLCLKSDAILFGAIGDPKYDNDPKAKMRPEQGLLKMRKSLGLFANLRPIMTFPSTYAKSPLKPNIIQGVDFIVVRELTGTQKKSYLGGQSQCIGNIQIVAGNYKTTNN</sequence>
<name>A0A0G0HC67_9BACT</name>
<evidence type="ECO:0000313" key="9">
    <source>
        <dbReference type="EMBL" id="KKQ01511.1"/>
    </source>
</evidence>
<dbReference type="SUPFAM" id="SSF53659">
    <property type="entry name" value="Isocitrate/Isopropylmalate dehydrogenase-like"/>
    <property type="match status" value="1"/>
</dbReference>
<feature type="domain" description="Isopropylmalate dehydrogenase-like" evidence="8">
    <location>
        <begin position="4"/>
        <end position="168"/>
    </location>
</feature>
<dbReference type="GO" id="GO:0005829">
    <property type="term" value="C:cytosol"/>
    <property type="evidence" value="ECO:0007669"/>
    <property type="project" value="TreeGrafter"/>
</dbReference>
<keyword evidence="1" id="KW-0432">Leucine biosynthesis</keyword>
<proteinExistence type="predicted"/>
<dbReference type="InterPro" id="IPR004429">
    <property type="entry name" value="Isopropylmalate_DH"/>
</dbReference>
<evidence type="ECO:0000256" key="4">
    <source>
        <dbReference type="ARBA" id="ARBA00022842"/>
    </source>
</evidence>
<dbReference type="GO" id="GO:0003862">
    <property type="term" value="F:3-isopropylmalate dehydrogenase activity"/>
    <property type="evidence" value="ECO:0007669"/>
    <property type="project" value="InterPro"/>
</dbReference>
<evidence type="ECO:0000259" key="8">
    <source>
        <dbReference type="SMART" id="SM01329"/>
    </source>
</evidence>
<keyword evidence="5" id="KW-0560">Oxidoreductase</keyword>
<evidence type="ECO:0000313" key="10">
    <source>
        <dbReference type="Proteomes" id="UP000034344"/>
    </source>
</evidence>
<dbReference type="Gene3D" id="3.40.718.10">
    <property type="entry name" value="Isopropylmalate Dehydrogenase"/>
    <property type="match status" value="1"/>
</dbReference>
<gene>
    <name evidence="9" type="ORF">US11_C0007G0004</name>
</gene>
<evidence type="ECO:0000256" key="5">
    <source>
        <dbReference type="ARBA" id="ARBA00023002"/>
    </source>
</evidence>
<evidence type="ECO:0000256" key="6">
    <source>
        <dbReference type="ARBA" id="ARBA00023027"/>
    </source>
</evidence>
<dbReference type="GO" id="GO:0046872">
    <property type="term" value="F:metal ion binding"/>
    <property type="evidence" value="ECO:0007669"/>
    <property type="project" value="UniProtKB-KW"/>
</dbReference>
<dbReference type="PANTHER" id="PTHR42979:SF1">
    <property type="entry name" value="3-ISOPROPYLMALATE DEHYDROGENASE"/>
    <property type="match status" value="1"/>
</dbReference>
<evidence type="ECO:0000256" key="2">
    <source>
        <dbReference type="ARBA" id="ARBA00022605"/>
    </source>
</evidence>
<dbReference type="GO" id="GO:0009098">
    <property type="term" value="P:L-leucine biosynthetic process"/>
    <property type="evidence" value="ECO:0007669"/>
    <property type="project" value="UniProtKB-KW"/>
</dbReference>
<reference evidence="9 10" key="1">
    <citation type="journal article" date="2015" name="Nature">
        <title>rRNA introns, odd ribosomes, and small enigmatic genomes across a large radiation of phyla.</title>
        <authorList>
            <person name="Brown C.T."/>
            <person name="Hug L.A."/>
            <person name="Thomas B.C."/>
            <person name="Sharon I."/>
            <person name="Castelle C.J."/>
            <person name="Singh A."/>
            <person name="Wilkins M.J."/>
            <person name="Williams K.H."/>
            <person name="Banfield J.F."/>
        </authorList>
    </citation>
    <scope>NUCLEOTIDE SEQUENCE [LARGE SCALE GENOMIC DNA]</scope>
</reference>
<protein>
    <submittedName>
        <fullName evidence="9">3-isopropylmalate dehydrogenase</fullName>
    </submittedName>
</protein>
<dbReference type="PATRIC" id="fig|1618480.3.peg.492"/>
<dbReference type="PANTHER" id="PTHR42979">
    <property type="entry name" value="3-ISOPROPYLMALATE DEHYDROGENASE"/>
    <property type="match status" value="1"/>
</dbReference>
<evidence type="ECO:0000256" key="3">
    <source>
        <dbReference type="ARBA" id="ARBA00022723"/>
    </source>
</evidence>
<keyword evidence="7" id="KW-0100">Branched-chain amino acid biosynthesis</keyword>
<dbReference type="Proteomes" id="UP000034344">
    <property type="component" value="Unassembled WGS sequence"/>
</dbReference>
<keyword evidence="2" id="KW-0028">Amino-acid biosynthesis</keyword>
<evidence type="ECO:0000256" key="1">
    <source>
        <dbReference type="ARBA" id="ARBA00022430"/>
    </source>
</evidence>
<evidence type="ECO:0000256" key="7">
    <source>
        <dbReference type="ARBA" id="ARBA00023304"/>
    </source>
</evidence>
<organism evidence="9 10">
    <name type="scientific">Candidatus Roizmanbacteria bacterium GW2011_GWA2_36_23</name>
    <dbReference type="NCBI Taxonomy" id="1618480"/>
    <lineage>
        <taxon>Bacteria</taxon>
        <taxon>Candidatus Roizmaniibacteriota</taxon>
    </lineage>
</organism>